<name>A8I4G4_9GAMM</name>
<dbReference type="GO" id="GO:0003700">
    <property type="term" value="F:DNA-binding transcription factor activity"/>
    <property type="evidence" value="ECO:0007669"/>
    <property type="project" value="InterPro"/>
</dbReference>
<evidence type="ECO:0000256" key="4">
    <source>
        <dbReference type="ARBA" id="ARBA00023163"/>
    </source>
</evidence>
<reference evidence="6" key="1">
    <citation type="journal article" date="2008" name="FEMS Microbiol. Lett.">
        <title>Molecular cloning and functional characterization of the genes encoding benzoate and p-hydroxybenzoate degradation by the halophilic Chromohalobacter sp. strain HS-2.</title>
        <authorList>
            <person name="Kim D."/>
            <person name="Kim S.W."/>
            <person name="Choi K.Y."/>
            <person name="Lee J.S."/>
            <person name="Kim E."/>
        </authorList>
    </citation>
    <scope>NUCLEOTIDE SEQUENCE</scope>
    <source>
        <strain evidence="6">HS-2</strain>
    </source>
</reference>
<evidence type="ECO:0000256" key="1">
    <source>
        <dbReference type="ARBA" id="ARBA00009437"/>
    </source>
</evidence>
<dbReference type="AlphaFoldDB" id="A8I4G4"/>
<proteinExistence type="inferred from homology"/>
<accession>A8I4G4</accession>
<dbReference type="Gene3D" id="3.40.190.10">
    <property type="entry name" value="Periplasmic binding protein-like II"/>
    <property type="match status" value="2"/>
</dbReference>
<organism evidence="6">
    <name type="scientific">Chromohalobacter sp. HS-2</name>
    <dbReference type="NCBI Taxonomy" id="1188994"/>
    <lineage>
        <taxon>Bacteria</taxon>
        <taxon>Pseudomonadati</taxon>
        <taxon>Pseudomonadota</taxon>
        <taxon>Gammaproteobacteria</taxon>
        <taxon>Oceanospirillales</taxon>
        <taxon>Halomonadaceae</taxon>
        <taxon>Chromohalobacter</taxon>
    </lineage>
</organism>
<dbReference type="GO" id="GO:0003677">
    <property type="term" value="F:DNA binding"/>
    <property type="evidence" value="ECO:0007669"/>
    <property type="project" value="UniProtKB-KW"/>
</dbReference>
<dbReference type="SUPFAM" id="SSF53850">
    <property type="entry name" value="Periplasmic binding protein-like II"/>
    <property type="match status" value="1"/>
</dbReference>
<keyword evidence="4" id="KW-0804">Transcription</keyword>
<dbReference type="InterPro" id="IPR036390">
    <property type="entry name" value="WH_DNA-bd_sf"/>
</dbReference>
<dbReference type="InterPro" id="IPR000847">
    <property type="entry name" value="LysR_HTH_N"/>
</dbReference>
<dbReference type="Pfam" id="PF00126">
    <property type="entry name" value="HTH_1"/>
    <property type="match status" value="1"/>
</dbReference>
<keyword evidence="2" id="KW-0805">Transcription regulation</keyword>
<dbReference type="InterPro" id="IPR050389">
    <property type="entry name" value="LysR-type_TF"/>
</dbReference>
<dbReference type="CDD" id="cd08459">
    <property type="entry name" value="PBP2_DntR_NahR_LinR_like"/>
    <property type="match status" value="1"/>
</dbReference>
<evidence type="ECO:0000256" key="2">
    <source>
        <dbReference type="ARBA" id="ARBA00023015"/>
    </source>
</evidence>
<evidence type="ECO:0000256" key="3">
    <source>
        <dbReference type="ARBA" id="ARBA00023125"/>
    </source>
</evidence>
<dbReference type="Gene3D" id="1.10.10.10">
    <property type="entry name" value="Winged helix-like DNA-binding domain superfamily/Winged helix DNA-binding domain"/>
    <property type="match status" value="1"/>
</dbReference>
<dbReference type="PANTHER" id="PTHR30118:SF15">
    <property type="entry name" value="TRANSCRIPTIONAL REGULATORY PROTEIN"/>
    <property type="match status" value="1"/>
</dbReference>
<evidence type="ECO:0000313" key="6">
    <source>
        <dbReference type="EMBL" id="ABV82786.1"/>
    </source>
</evidence>
<keyword evidence="3" id="KW-0238">DNA-binding</keyword>
<dbReference type="SUPFAM" id="SSF46785">
    <property type="entry name" value="Winged helix' DNA-binding domain"/>
    <property type="match status" value="1"/>
</dbReference>
<evidence type="ECO:0000259" key="5">
    <source>
        <dbReference type="PROSITE" id="PS50931"/>
    </source>
</evidence>
<comment type="similarity">
    <text evidence="1">Belongs to the LysR transcriptional regulatory family.</text>
</comment>
<feature type="domain" description="HTH lysR-type" evidence="5">
    <location>
        <begin position="7"/>
        <end position="64"/>
    </location>
</feature>
<dbReference type="InterPro" id="IPR005119">
    <property type="entry name" value="LysR_subst-bd"/>
</dbReference>
<dbReference type="InterPro" id="IPR036388">
    <property type="entry name" value="WH-like_DNA-bd_sf"/>
</dbReference>
<dbReference type="EMBL" id="EU155151">
    <property type="protein sequence ID" value="ABV82786.1"/>
    <property type="molecule type" value="Genomic_DNA"/>
</dbReference>
<dbReference type="PROSITE" id="PS50931">
    <property type="entry name" value="HTH_LYSR"/>
    <property type="match status" value="1"/>
</dbReference>
<protein>
    <recommendedName>
        <fullName evidence="5">HTH lysR-type domain-containing protein</fullName>
    </recommendedName>
</protein>
<dbReference type="PANTHER" id="PTHR30118">
    <property type="entry name" value="HTH-TYPE TRANSCRIPTIONAL REGULATOR LEUO-RELATED"/>
    <property type="match status" value="1"/>
</dbReference>
<sequence>MRKLSELDTNLLVVFDLLYQHRNTQVVAEQLGQTQPAVSHALKRLRKMLSDELFERTSQGLMPTPYATRIHEPISKALSSLQETLNLSHAFDPATSQRRFQITMSDIGEIYFLPRLMSRLAEVAPHVSLRTTRSDLHDIKHDMEEGHIDLAVGLIPQLGAGFYQQRLFVQNYVCLMRENHPLARGTFSQEDFAKAQHIVVEARGTGHGKIEELLVRSGATPPIRLRLPHFVAVPYIINDTDLVVTVTDKLAEATASRFGLCAIPHPLALPDVPINLFWHRRFHQDAGNQWLRRLIHEMFAETGA</sequence>
<dbReference type="Pfam" id="PF03466">
    <property type="entry name" value="LysR_substrate"/>
    <property type="match status" value="1"/>
</dbReference>